<reference evidence="1 2" key="1">
    <citation type="submission" date="2019-05" db="EMBL/GenBank/DDBJ databases">
        <title>Whole genome sequence analysis of broad host range Salmonella enterica bacteriophages.</title>
        <authorList>
            <person name="Bhandare S.G."/>
            <person name="Colavecchio A."/>
            <person name="Emond-Rheault J.-G."/>
            <person name="Hamel J."/>
            <person name="Kukavica-Ibrulj I."/>
            <person name="Boyle B."/>
            <person name="Levesque R.C."/>
            <person name="Goodridge L."/>
        </authorList>
    </citation>
    <scope>NUCLEOTIDE SEQUENCE [LARGE SCALE GENOMIC DNA]</scope>
</reference>
<accession>A0A5J6TBI2</accession>
<dbReference type="GeneID" id="55618595"/>
<name>A0A5J6TBI2_9CAUD</name>
<dbReference type="RefSeq" id="YP_009848177.1">
    <property type="nucleotide sequence ID" value="NC_048781.1"/>
</dbReference>
<evidence type="ECO:0000313" key="1">
    <source>
        <dbReference type="EMBL" id="QFG07704.1"/>
    </source>
</evidence>
<protein>
    <submittedName>
        <fullName evidence="1">Uncharacterized protein</fullName>
    </submittedName>
</protein>
<dbReference type="EMBL" id="MK947459">
    <property type="protein sequence ID" value="QFG07704.1"/>
    <property type="molecule type" value="Genomic_DNA"/>
</dbReference>
<proteinExistence type="predicted"/>
<evidence type="ECO:0000313" key="2">
    <source>
        <dbReference type="Proteomes" id="UP000327388"/>
    </source>
</evidence>
<organism evidence="1 2">
    <name type="scientific">Salmonella phage vB_SenS_SB13</name>
    <dbReference type="NCBI Taxonomy" id="2591135"/>
    <lineage>
        <taxon>Viruses</taxon>
        <taxon>Duplodnaviria</taxon>
        <taxon>Heunggongvirae</taxon>
        <taxon>Uroviricota</taxon>
        <taxon>Caudoviricetes</taxon>
        <taxon>Demerecviridae</taxon>
        <taxon>Markadamsvirinae</taxon>
        <taxon>Epseptimavirus</taxon>
        <taxon>Epseptimavirus SB13</taxon>
    </lineage>
</organism>
<dbReference type="KEGG" id="vg:55618595"/>
<keyword evidence="2" id="KW-1185">Reference proteome</keyword>
<sequence length="31" mass="3446">MTCPVAPYPTLQVSNLRFLNHHTFCVATLNG</sequence>
<dbReference type="Proteomes" id="UP000327388">
    <property type="component" value="Segment"/>
</dbReference>